<sequence>MNYIQRLNNTWIMKLILPALVAVLFASCSSKHKTDLENQGIRGNVSKIIVSNYDASEKFGEVQKGRLKSTDVQDVNEDGNNFKNTYTSFYDHADDTIPGIKRTNDVFVSTSRFNDKKQRIAELNDKNQIITKFIYNDEGKVSVINNFNDGKLSSKAKYSFADGKLTGLKEYNADGGLNENVKYTTDESGWVTEEQRFTTDNELKSKLTFSIKDKLVMGYKRYIGNKLDETYEFKYPKFDDHKNWIVQYRYRNNEIEGITERKLIYK</sequence>
<dbReference type="PROSITE" id="PS51257">
    <property type="entry name" value="PROKAR_LIPOPROTEIN"/>
    <property type="match status" value="1"/>
</dbReference>
<evidence type="ECO:0000313" key="2">
    <source>
        <dbReference type="EMBL" id="MDT3403664.1"/>
    </source>
</evidence>
<name>A0ABU3GV61_9SPHI</name>
<keyword evidence="1" id="KW-0732">Signal</keyword>
<accession>A0ABU3GV61</accession>
<dbReference type="Proteomes" id="UP001258315">
    <property type="component" value="Unassembled WGS sequence"/>
</dbReference>
<organism evidence="2 3">
    <name type="scientific">Mucilaginibacter terrae</name>
    <dbReference type="NCBI Taxonomy" id="1955052"/>
    <lineage>
        <taxon>Bacteria</taxon>
        <taxon>Pseudomonadati</taxon>
        <taxon>Bacteroidota</taxon>
        <taxon>Sphingobacteriia</taxon>
        <taxon>Sphingobacteriales</taxon>
        <taxon>Sphingobacteriaceae</taxon>
        <taxon>Mucilaginibacter</taxon>
    </lineage>
</organism>
<feature type="signal peptide" evidence="1">
    <location>
        <begin position="1"/>
        <end position="32"/>
    </location>
</feature>
<feature type="chain" id="PRO_5047336986" description="YD repeat-containing protein" evidence="1">
    <location>
        <begin position="33"/>
        <end position="266"/>
    </location>
</feature>
<keyword evidence="3" id="KW-1185">Reference proteome</keyword>
<gene>
    <name evidence="2" type="ORF">QE417_002736</name>
</gene>
<evidence type="ECO:0000256" key="1">
    <source>
        <dbReference type="SAM" id="SignalP"/>
    </source>
</evidence>
<evidence type="ECO:0008006" key="4">
    <source>
        <dbReference type="Google" id="ProtNLM"/>
    </source>
</evidence>
<dbReference type="Gene3D" id="3.90.930.1">
    <property type="match status" value="1"/>
</dbReference>
<comment type="caution">
    <text evidence="2">The sequence shown here is derived from an EMBL/GenBank/DDBJ whole genome shotgun (WGS) entry which is preliminary data.</text>
</comment>
<reference evidence="3" key="1">
    <citation type="submission" date="2023-07" db="EMBL/GenBank/DDBJ databases">
        <title>Functional and genomic diversity of the sorghum phyllosphere microbiome.</title>
        <authorList>
            <person name="Shade A."/>
        </authorList>
    </citation>
    <scope>NUCLEOTIDE SEQUENCE [LARGE SCALE GENOMIC DNA]</scope>
    <source>
        <strain evidence="3">SORGH_AS_0422</strain>
    </source>
</reference>
<dbReference type="EMBL" id="JAVLVU010000001">
    <property type="protein sequence ID" value="MDT3403664.1"/>
    <property type="molecule type" value="Genomic_DNA"/>
</dbReference>
<protein>
    <recommendedName>
        <fullName evidence="4">YD repeat-containing protein</fullName>
    </recommendedName>
</protein>
<proteinExistence type="predicted"/>
<evidence type="ECO:0000313" key="3">
    <source>
        <dbReference type="Proteomes" id="UP001258315"/>
    </source>
</evidence>